<name>K3ZBJ1_SETIT</name>
<proteinExistence type="predicted"/>
<keyword evidence="2" id="KW-1185">Reference proteome</keyword>
<reference evidence="2" key="1">
    <citation type="journal article" date="2012" name="Nat. Biotechnol.">
        <title>Reference genome sequence of the model plant Setaria.</title>
        <authorList>
            <person name="Bennetzen J.L."/>
            <person name="Schmutz J."/>
            <person name="Wang H."/>
            <person name="Percifield R."/>
            <person name="Hawkins J."/>
            <person name="Pontaroli A.C."/>
            <person name="Estep M."/>
            <person name="Feng L."/>
            <person name="Vaughn J.N."/>
            <person name="Grimwood J."/>
            <person name="Jenkins J."/>
            <person name="Barry K."/>
            <person name="Lindquist E."/>
            <person name="Hellsten U."/>
            <person name="Deshpande S."/>
            <person name="Wang X."/>
            <person name="Wu X."/>
            <person name="Mitros T."/>
            <person name="Triplett J."/>
            <person name="Yang X."/>
            <person name="Ye C.Y."/>
            <person name="Mauro-Herrera M."/>
            <person name="Wang L."/>
            <person name="Li P."/>
            <person name="Sharma M."/>
            <person name="Sharma R."/>
            <person name="Ronald P.C."/>
            <person name="Panaud O."/>
            <person name="Kellogg E.A."/>
            <person name="Brutnell T.P."/>
            <person name="Doust A.N."/>
            <person name="Tuskan G.A."/>
            <person name="Rokhsar D."/>
            <person name="Devos K.M."/>
        </authorList>
    </citation>
    <scope>NUCLEOTIDE SEQUENCE [LARGE SCALE GENOMIC DNA]</scope>
    <source>
        <strain evidence="2">cv. Yugu1</strain>
    </source>
</reference>
<dbReference type="Gramene" id="KQL13396">
    <property type="protein sequence ID" value="KQL13396"/>
    <property type="gene ID" value="SETIT_023912mg"/>
</dbReference>
<dbReference type="Proteomes" id="UP000004995">
    <property type="component" value="Unassembled WGS sequence"/>
</dbReference>
<dbReference type="EnsemblPlants" id="KQL13396">
    <property type="protein sequence ID" value="KQL13396"/>
    <property type="gene ID" value="SETIT_023912mg"/>
</dbReference>
<dbReference type="HOGENOM" id="CLU_2798770_0_0_1"/>
<evidence type="ECO:0000313" key="2">
    <source>
        <dbReference type="Proteomes" id="UP000004995"/>
    </source>
</evidence>
<dbReference type="AlphaFoldDB" id="K3ZBJ1"/>
<dbReference type="EMBL" id="AGNK02001448">
    <property type="status" value="NOT_ANNOTATED_CDS"/>
    <property type="molecule type" value="Genomic_DNA"/>
</dbReference>
<reference evidence="1" key="2">
    <citation type="submission" date="2018-08" db="UniProtKB">
        <authorList>
            <consortium name="EnsemblPlants"/>
        </authorList>
    </citation>
    <scope>IDENTIFICATION</scope>
    <source>
        <strain evidence="1">Yugu1</strain>
    </source>
</reference>
<dbReference type="InParanoid" id="K3ZBJ1"/>
<evidence type="ECO:0000313" key="1">
    <source>
        <dbReference type="EnsemblPlants" id="KQL13396"/>
    </source>
</evidence>
<organism evidence="1 2">
    <name type="scientific">Setaria italica</name>
    <name type="common">Foxtail millet</name>
    <name type="synonym">Panicum italicum</name>
    <dbReference type="NCBI Taxonomy" id="4555"/>
    <lineage>
        <taxon>Eukaryota</taxon>
        <taxon>Viridiplantae</taxon>
        <taxon>Streptophyta</taxon>
        <taxon>Embryophyta</taxon>
        <taxon>Tracheophyta</taxon>
        <taxon>Spermatophyta</taxon>
        <taxon>Magnoliopsida</taxon>
        <taxon>Liliopsida</taxon>
        <taxon>Poales</taxon>
        <taxon>Poaceae</taxon>
        <taxon>PACMAD clade</taxon>
        <taxon>Panicoideae</taxon>
        <taxon>Panicodae</taxon>
        <taxon>Paniceae</taxon>
        <taxon>Cenchrinae</taxon>
        <taxon>Setaria</taxon>
    </lineage>
</organism>
<sequence>MRRLLNFYCPIDQLGIQGDGSVRERERIRMIAPHTYIFSHLSIVVFTVQNGINQPIYAALHPPDQISC</sequence>
<accession>K3ZBJ1</accession>
<protein>
    <submittedName>
        <fullName evidence="1">Uncharacterized protein</fullName>
    </submittedName>
</protein>